<accession>A0ABS6NB49</accession>
<feature type="transmembrane region" description="Helical" evidence="1">
    <location>
        <begin position="401"/>
        <end position="418"/>
    </location>
</feature>
<keyword evidence="1" id="KW-0472">Membrane</keyword>
<sequence length="432" mass="47864">MPPIQDHPLRYKLANELHARPFPSLTAPCRAVYLAVKQPRGAAARDRTQDLAHLTALLDRYGANHPQPGATHFSCRIGQNTLKWEQHTEFVTYTVFLSGLGDRAFDPSDFDVFPEDWLAEAPGVRMTSALIRVLERSADAEIARAIADWFVPESVAVSSVLDSDAVVAGDFRIDPAGHLRFGVFTAPGIGERRVGRIVQRLCEIETYKTMSMLGFTRVREIAARMGEIDTELTELMEAMTQGRGSPDETLNALLSVSAELEALSAQTAFRFGATFAYEAIVGQRIEVLREARFQGRQTFAEFMMRRYDPAMRTVKSAQGRMDSMAARAVRAGDLLRTRVEVERSAQNQKLLASMDKRADMQLRLQKTVEGLSVVAISYYAVSLAGYLLYPVAEAVGVSRGWLLAAVTLPVVLLVWGMIRRIRTAVEKGGPDL</sequence>
<dbReference type="Proteomes" id="UP001166293">
    <property type="component" value="Unassembled WGS sequence"/>
</dbReference>
<comment type="caution">
    <text evidence="2">The sequence shown here is derived from an EMBL/GenBank/DDBJ whole genome shotgun (WGS) entry which is preliminary data.</text>
</comment>
<dbReference type="RefSeq" id="WP_217779578.1">
    <property type="nucleotide sequence ID" value="NZ_JAHRWL010000002.1"/>
</dbReference>
<keyword evidence="1" id="KW-0812">Transmembrane</keyword>
<reference evidence="2" key="1">
    <citation type="submission" date="2021-06" db="EMBL/GenBank/DDBJ databases">
        <title>Thalassococcus sp. CAU 1522 isolated from sea sand, Republic of Korea.</title>
        <authorList>
            <person name="Kim W."/>
        </authorList>
    </citation>
    <scope>NUCLEOTIDE SEQUENCE</scope>
    <source>
        <strain evidence="2">CAU 1522</strain>
    </source>
</reference>
<feature type="transmembrane region" description="Helical" evidence="1">
    <location>
        <begin position="370"/>
        <end position="389"/>
    </location>
</feature>
<evidence type="ECO:0000313" key="3">
    <source>
        <dbReference type="Proteomes" id="UP001166293"/>
    </source>
</evidence>
<gene>
    <name evidence="2" type="ORF">KUH32_15915</name>
</gene>
<evidence type="ECO:0000313" key="2">
    <source>
        <dbReference type="EMBL" id="MBV2361251.1"/>
    </source>
</evidence>
<dbReference type="Pfam" id="PF11902">
    <property type="entry name" value="DUF3422"/>
    <property type="match status" value="1"/>
</dbReference>
<keyword evidence="3" id="KW-1185">Reference proteome</keyword>
<name>A0ABS6NB49_9RHOB</name>
<protein>
    <submittedName>
        <fullName evidence="2">DUF3422 domain-containing protein</fullName>
    </submittedName>
</protein>
<evidence type="ECO:0000256" key="1">
    <source>
        <dbReference type="SAM" id="Phobius"/>
    </source>
</evidence>
<proteinExistence type="predicted"/>
<dbReference type="EMBL" id="JAHRWL010000002">
    <property type="protein sequence ID" value="MBV2361251.1"/>
    <property type="molecule type" value="Genomic_DNA"/>
</dbReference>
<keyword evidence="1" id="KW-1133">Transmembrane helix</keyword>
<organism evidence="2 3">
    <name type="scientific">Thalassococcus arenae</name>
    <dbReference type="NCBI Taxonomy" id="2851652"/>
    <lineage>
        <taxon>Bacteria</taxon>
        <taxon>Pseudomonadati</taxon>
        <taxon>Pseudomonadota</taxon>
        <taxon>Alphaproteobacteria</taxon>
        <taxon>Rhodobacterales</taxon>
        <taxon>Roseobacteraceae</taxon>
        <taxon>Thalassococcus</taxon>
    </lineage>
</organism>
<dbReference type="InterPro" id="IPR021830">
    <property type="entry name" value="DUF3422"/>
</dbReference>